<dbReference type="PANTHER" id="PTHR43780">
    <property type="entry name" value="1-AMINOCYCLOPROPANE-1-CARBOXYLATE DEAMINASE-RELATED"/>
    <property type="match status" value="1"/>
</dbReference>
<protein>
    <submittedName>
        <fullName evidence="7">Pyridoxal-phosphate dependent enzyme</fullName>
    </submittedName>
</protein>
<comment type="caution">
    <text evidence="7">The sequence shown here is derived from an EMBL/GenBank/DDBJ whole genome shotgun (WGS) entry which is preliminary data.</text>
</comment>
<reference evidence="7" key="1">
    <citation type="journal article" date="2020" name="mSystems">
        <title>Genome- and Community-Level Interaction Insights into Carbon Utilization and Element Cycling Functions of Hydrothermarchaeota in Hydrothermal Sediment.</title>
        <authorList>
            <person name="Zhou Z."/>
            <person name="Liu Y."/>
            <person name="Xu W."/>
            <person name="Pan J."/>
            <person name="Luo Z.H."/>
            <person name="Li M."/>
        </authorList>
    </citation>
    <scope>NUCLEOTIDE SEQUENCE [LARGE SCALE GENOMIC DNA]</scope>
    <source>
        <strain evidence="7">SpSt-655</strain>
    </source>
</reference>
<gene>
    <name evidence="7" type="ORF">ENU28_02725</name>
</gene>
<dbReference type="PIRSF" id="PIRSF006278">
    <property type="entry name" value="ACCD_DCysDesulf"/>
    <property type="match status" value="1"/>
</dbReference>
<evidence type="ECO:0000256" key="4">
    <source>
        <dbReference type="PIRSR" id="PIRSR006278-1"/>
    </source>
</evidence>
<feature type="active site" description="Nucleophile" evidence="4">
    <location>
        <position position="73"/>
    </location>
</feature>
<dbReference type="GO" id="GO:0019148">
    <property type="term" value="F:D-cysteine desulfhydrase activity"/>
    <property type="evidence" value="ECO:0007669"/>
    <property type="project" value="TreeGrafter"/>
</dbReference>
<dbReference type="InterPro" id="IPR005966">
    <property type="entry name" value="D-Cys_desShydrase"/>
</dbReference>
<name>A0A7V4CI14_UNCW3</name>
<evidence type="ECO:0000256" key="5">
    <source>
        <dbReference type="PIRSR" id="PIRSR006278-2"/>
    </source>
</evidence>
<feature type="modified residue" description="N6-(pyridoxal phosphate)lysine" evidence="5">
    <location>
        <position position="46"/>
    </location>
</feature>
<dbReference type="NCBIfam" id="TIGR01275">
    <property type="entry name" value="ACC_deam_rel"/>
    <property type="match status" value="1"/>
</dbReference>
<organism evidence="7">
    <name type="scientific">candidate division WOR-3 bacterium</name>
    <dbReference type="NCBI Taxonomy" id="2052148"/>
    <lineage>
        <taxon>Bacteria</taxon>
        <taxon>Bacteria division WOR-3</taxon>
    </lineage>
</organism>
<dbReference type="EMBL" id="DTBX01000094">
    <property type="protein sequence ID" value="HGQ55362.1"/>
    <property type="molecule type" value="Genomic_DNA"/>
</dbReference>
<dbReference type="SUPFAM" id="SSF53686">
    <property type="entry name" value="Tryptophan synthase beta subunit-like PLP-dependent enzymes"/>
    <property type="match status" value="1"/>
</dbReference>
<comment type="similarity">
    <text evidence="2">Belongs to the ACC deaminase/D-cysteine desulfhydrase family.</text>
</comment>
<dbReference type="PANTHER" id="PTHR43780:SF2">
    <property type="entry name" value="1-AMINOCYCLOPROPANE-1-CARBOXYLATE DEAMINASE-RELATED"/>
    <property type="match status" value="1"/>
</dbReference>
<dbReference type="Gene3D" id="3.40.50.1100">
    <property type="match status" value="2"/>
</dbReference>
<evidence type="ECO:0000256" key="2">
    <source>
        <dbReference type="ARBA" id="ARBA00008639"/>
    </source>
</evidence>
<dbReference type="Pfam" id="PF00291">
    <property type="entry name" value="PALP"/>
    <property type="match status" value="1"/>
</dbReference>
<evidence type="ECO:0000256" key="1">
    <source>
        <dbReference type="ARBA" id="ARBA00001933"/>
    </source>
</evidence>
<evidence type="ECO:0000256" key="3">
    <source>
        <dbReference type="ARBA" id="ARBA00022898"/>
    </source>
</evidence>
<feature type="domain" description="Tryptophan synthase beta chain-like PALP" evidence="6">
    <location>
        <begin position="14"/>
        <end position="303"/>
    </location>
</feature>
<dbReference type="InterPro" id="IPR036052">
    <property type="entry name" value="TrpB-like_PALP_sf"/>
</dbReference>
<accession>A0A7V4CI14</accession>
<sequence length="316" mass="36357">MLGRNKLLKPLNLTNKPTPIEKYQFNDFTIHIKRDDLNGLVESGNKARKLEYLLSDALNKKCDTIITAGYLNSNHCRITAYFCSRLGLKSILVLNCLKKRKKIEKDGNLLLDYLFGAEIHFLNNKEYKEKERYVENLVKRLEKKGYRPYYIPTGGSNEIGILGYRDCFLEMVDYLKENKIDGIFCAVGSGGTYAGLLYGKLLTNLDIPIYGILVDETIDYFKIKIKDILKKLDCQIDEKSFHLIDGYIGKGYGIPYKEEIKLMKEWAKKGIIFDLTYTGKAFYGMIKESKKIGLKNPLFIHTGGIFSIFAHKEYLK</sequence>
<proteinExistence type="inferred from homology"/>
<evidence type="ECO:0000313" key="7">
    <source>
        <dbReference type="EMBL" id="HGQ55362.1"/>
    </source>
</evidence>
<dbReference type="AlphaFoldDB" id="A0A7V4CI14"/>
<keyword evidence="3 5" id="KW-0663">Pyridoxal phosphate</keyword>
<dbReference type="InterPro" id="IPR001926">
    <property type="entry name" value="TrpB-like_PALP"/>
</dbReference>
<dbReference type="InterPro" id="IPR027278">
    <property type="entry name" value="ACCD_DCysDesulf"/>
</dbReference>
<comment type="cofactor">
    <cofactor evidence="1">
        <name>pyridoxal 5'-phosphate</name>
        <dbReference type="ChEBI" id="CHEBI:597326"/>
    </cofactor>
</comment>
<evidence type="ECO:0000259" key="6">
    <source>
        <dbReference type="Pfam" id="PF00291"/>
    </source>
</evidence>